<feature type="compositionally biased region" description="Basic and acidic residues" evidence="1">
    <location>
        <begin position="68"/>
        <end position="85"/>
    </location>
</feature>
<accession>A0ABU1JDV3</accession>
<name>A0ABU1JDV3_9MICC</name>
<protein>
    <submittedName>
        <fullName evidence="2">Uncharacterized protein</fullName>
    </submittedName>
</protein>
<evidence type="ECO:0000256" key="1">
    <source>
        <dbReference type="SAM" id="MobiDB-lite"/>
    </source>
</evidence>
<dbReference type="Proteomes" id="UP001185069">
    <property type="component" value="Unassembled WGS sequence"/>
</dbReference>
<sequence length="85" mass="9792">MSFTFSMRAIPKDPSGYYYPRWDKAQKLTVKADTKQEAINKADRMLGPNARRWPWSFIVDQIAESPEADNKPTEPELGHDQVHGE</sequence>
<keyword evidence="3" id="KW-1185">Reference proteome</keyword>
<reference evidence="2 3" key="1">
    <citation type="submission" date="2023-07" db="EMBL/GenBank/DDBJ databases">
        <title>Sequencing the genomes of 1000 actinobacteria strains.</title>
        <authorList>
            <person name="Klenk H.-P."/>
        </authorList>
    </citation>
    <scope>NUCLEOTIDE SEQUENCE [LARGE SCALE GENOMIC DNA]</scope>
    <source>
        <strain evidence="2 3">DSM 14555</strain>
    </source>
</reference>
<evidence type="ECO:0000313" key="2">
    <source>
        <dbReference type="EMBL" id="MDR6270624.1"/>
    </source>
</evidence>
<organism evidence="2 3">
    <name type="scientific">Arthrobacter russicus</name>
    <dbReference type="NCBI Taxonomy" id="172040"/>
    <lineage>
        <taxon>Bacteria</taxon>
        <taxon>Bacillati</taxon>
        <taxon>Actinomycetota</taxon>
        <taxon>Actinomycetes</taxon>
        <taxon>Micrococcales</taxon>
        <taxon>Micrococcaceae</taxon>
        <taxon>Arthrobacter</taxon>
    </lineage>
</organism>
<dbReference type="RefSeq" id="WP_309799811.1">
    <property type="nucleotide sequence ID" value="NZ_BAAAHY010000003.1"/>
</dbReference>
<comment type="caution">
    <text evidence="2">The sequence shown here is derived from an EMBL/GenBank/DDBJ whole genome shotgun (WGS) entry which is preliminary data.</text>
</comment>
<gene>
    <name evidence="2" type="ORF">JOE69_002862</name>
</gene>
<proteinExistence type="predicted"/>
<dbReference type="EMBL" id="JAVDQF010000001">
    <property type="protein sequence ID" value="MDR6270624.1"/>
    <property type="molecule type" value="Genomic_DNA"/>
</dbReference>
<feature type="region of interest" description="Disordered" evidence="1">
    <location>
        <begin position="63"/>
        <end position="85"/>
    </location>
</feature>
<evidence type="ECO:0000313" key="3">
    <source>
        <dbReference type="Proteomes" id="UP001185069"/>
    </source>
</evidence>